<feature type="domain" description="Transposase IS116/IS110/IS902 C-terminal" evidence="3">
    <location>
        <begin position="211"/>
        <end position="289"/>
    </location>
</feature>
<dbReference type="GO" id="GO:0004803">
    <property type="term" value="F:transposase activity"/>
    <property type="evidence" value="ECO:0007669"/>
    <property type="project" value="InterPro"/>
</dbReference>
<feature type="region of interest" description="Disordered" evidence="1">
    <location>
        <begin position="377"/>
        <end position="421"/>
    </location>
</feature>
<reference evidence="8" key="1">
    <citation type="submission" date="2019-08" db="EMBL/GenBank/DDBJ databases">
        <title>Limnoglobus roseus gen. nov., sp. nov., a novel freshwater planctomycete with a giant genome from the family Gemmataceae.</title>
        <authorList>
            <person name="Kulichevskaya I.S."/>
            <person name="Naumoff D.G."/>
            <person name="Miroshnikov K."/>
            <person name="Ivanova A."/>
            <person name="Philippov D.A."/>
            <person name="Hakobyan A."/>
            <person name="Rijpstra I.C."/>
            <person name="Sinninghe Damste J.S."/>
            <person name="Liesack W."/>
            <person name="Dedysh S.N."/>
        </authorList>
    </citation>
    <scope>NUCLEOTIDE SEQUENCE [LARGE SCALE GENOMIC DNA]</scope>
    <source>
        <strain evidence="8">PX52</strain>
    </source>
</reference>
<dbReference type="Pfam" id="PF02371">
    <property type="entry name" value="Transposase_20"/>
    <property type="match status" value="1"/>
</dbReference>
<feature type="domain" description="Transposase IS110-like N-terminal" evidence="2">
    <location>
        <begin position="4"/>
        <end position="149"/>
    </location>
</feature>
<dbReference type="NCBIfam" id="NF033542">
    <property type="entry name" value="transpos_IS110"/>
    <property type="match status" value="1"/>
</dbReference>
<dbReference type="GO" id="GO:0003677">
    <property type="term" value="F:DNA binding"/>
    <property type="evidence" value="ECO:0007669"/>
    <property type="project" value="InterPro"/>
</dbReference>
<accession>A0A5C1AGK5</accession>
<dbReference type="KEGG" id="lrs:PX52LOC_03673"/>
<dbReference type="AlphaFoldDB" id="A0A5C1AGK5"/>
<dbReference type="InterPro" id="IPR003346">
    <property type="entry name" value="Transposase_20"/>
</dbReference>
<evidence type="ECO:0000259" key="3">
    <source>
        <dbReference type="Pfam" id="PF02371"/>
    </source>
</evidence>
<dbReference type="EMBL" id="CP042425">
    <property type="protein sequence ID" value="QEL16710.1"/>
    <property type="molecule type" value="Genomic_DNA"/>
</dbReference>
<evidence type="ECO:0000313" key="5">
    <source>
        <dbReference type="EMBL" id="QEL17775.1"/>
    </source>
</evidence>
<dbReference type="PANTHER" id="PTHR33055">
    <property type="entry name" value="TRANSPOSASE FOR INSERTION SEQUENCE ELEMENT IS1111A"/>
    <property type="match status" value="1"/>
</dbReference>
<dbReference type="InterPro" id="IPR047650">
    <property type="entry name" value="Transpos_IS110"/>
</dbReference>
<keyword evidence="8" id="KW-1185">Reference proteome</keyword>
<evidence type="ECO:0000256" key="1">
    <source>
        <dbReference type="SAM" id="MobiDB-lite"/>
    </source>
</evidence>
<gene>
    <name evidence="4" type="ORF">PX52LOC_03673</name>
    <name evidence="5" type="ORF">PX52LOC_04781</name>
    <name evidence="6" type="ORF">PX52LOC_05884</name>
    <name evidence="7" type="ORF">PX52LOC_06064</name>
</gene>
<dbReference type="RefSeq" id="WP_168219071.1">
    <property type="nucleotide sequence ID" value="NZ_CP042425.1"/>
</dbReference>
<dbReference type="EMBL" id="CP042425">
    <property type="protein sequence ID" value="QEL19013.1"/>
    <property type="molecule type" value="Genomic_DNA"/>
</dbReference>
<sequence length="421" mass="46244">MRFIGLDLHKKMLVVCALDDRGQVLFRETVECRREALEAFARVKLQATDRLAAEATTNTWAVADILRPFVAAVTVGNPLQIKAIAQAKVKTDKIDAEVLAHLLRCDYLPTVWTPDAATQKLRQLTTVRGGVIADRTRIKNRVQSLLAQLLVVPPVKVVFCRKGVAWLRAVALPAEVRSAVDLYLRLYDAVDAELKKIDDQLMGMAYDDGRAKLLMTLPGIAHGVALSLLAALGDIGRFPDGDHAASYLGLTPRLRQSAGKRHYGGITKAGCPQTRAMLVQAVQAASDHPGPIGAFFRRLRKKKKYNVAVIATARKLVTIAYLMLKHNEPYRYAKLDVVKNKLTDCRRKAGSASRSEHESDGSRLNDLYREHGLPACQPPAAWSAGERRGHADPAVTAFAEEAHGPPAKKSRSKRRASTTSE</sequence>
<evidence type="ECO:0000313" key="7">
    <source>
        <dbReference type="EMBL" id="QEL19013.1"/>
    </source>
</evidence>
<evidence type="ECO:0000313" key="6">
    <source>
        <dbReference type="EMBL" id="QEL18843.1"/>
    </source>
</evidence>
<evidence type="ECO:0000313" key="8">
    <source>
        <dbReference type="Proteomes" id="UP000324974"/>
    </source>
</evidence>
<dbReference type="KEGG" id="lrs:PX52LOC_04781"/>
<evidence type="ECO:0000259" key="2">
    <source>
        <dbReference type="Pfam" id="PF01548"/>
    </source>
</evidence>
<name>A0A5C1AGK5_9BACT</name>
<dbReference type="Pfam" id="PF01548">
    <property type="entry name" value="DEDD_Tnp_IS110"/>
    <property type="match status" value="1"/>
</dbReference>
<proteinExistence type="predicted"/>
<dbReference type="GO" id="GO:0006313">
    <property type="term" value="P:DNA transposition"/>
    <property type="evidence" value="ECO:0007669"/>
    <property type="project" value="InterPro"/>
</dbReference>
<evidence type="ECO:0000313" key="4">
    <source>
        <dbReference type="EMBL" id="QEL16710.1"/>
    </source>
</evidence>
<dbReference type="EMBL" id="CP042425">
    <property type="protein sequence ID" value="QEL18843.1"/>
    <property type="molecule type" value="Genomic_DNA"/>
</dbReference>
<dbReference type="KEGG" id="lrs:PX52LOC_05884"/>
<reference evidence="5" key="2">
    <citation type="journal article" date="2020" name="Int. J. Syst. Evol. Microbiol.">
        <title>Limnoglobus roseus gen. nov., sp. nov., a novel freshwater planctomycete with a giant genome from the family Gemmataceae.</title>
        <authorList>
            <person name="Kulichevskaya I.S."/>
            <person name="Naumoff D.G."/>
            <person name="Miroshnikov K.K."/>
            <person name="Ivanova A.A."/>
            <person name="Philippov D.A."/>
            <person name="Hakobyan A."/>
            <person name="Rijpstra W.I.C."/>
            <person name="Damste J.S.S."/>
            <person name="Liesack W."/>
            <person name="Dedysh S.N."/>
        </authorList>
    </citation>
    <scope>NUCLEOTIDE SEQUENCE</scope>
    <source>
        <strain evidence="5">PX52</strain>
    </source>
</reference>
<dbReference type="PANTHER" id="PTHR33055:SF13">
    <property type="entry name" value="TRANSPOSASE"/>
    <property type="match status" value="1"/>
</dbReference>
<dbReference type="Proteomes" id="UP000324974">
    <property type="component" value="Chromosome"/>
</dbReference>
<dbReference type="EMBL" id="CP042425">
    <property type="protein sequence ID" value="QEL17775.1"/>
    <property type="molecule type" value="Genomic_DNA"/>
</dbReference>
<protein>
    <submittedName>
        <fullName evidence="5">IS110 family transposase</fullName>
    </submittedName>
</protein>
<dbReference type="KEGG" id="lrs:PX52LOC_06064"/>
<organism evidence="5 8">
    <name type="scientific">Limnoglobus roseus</name>
    <dbReference type="NCBI Taxonomy" id="2598579"/>
    <lineage>
        <taxon>Bacteria</taxon>
        <taxon>Pseudomonadati</taxon>
        <taxon>Planctomycetota</taxon>
        <taxon>Planctomycetia</taxon>
        <taxon>Gemmatales</taxon>
        <taxon>Gemmataceae</taxon>
        <taxon>Limnoglobus</taxon>
    </lineage>
</organism>
<dbReference type="InterPro" id="IPR002525">
    <property type="entry name" value="Transp_IS110-like_N"/>
</dbReference>
<feature type="compositionally biased region" description="Basic residues" evidence="1">
    <location>
        <begin position="406"/>
        <end position="421"/>
    </location>
</feature>